<protein>
    <submittedName>
        <fullName evidence="1">Uncharacterized protein</fullName>
    </submittedName>
</protein>
<comment type="caution">
    <text evidence="1">The sequence shown here is derived from an EMBL/GenBank/DDBJ whole genome shotgun (WGS) entry which is preliminary data.</text>
</comment>
<gene>
    <name evidence="1" type="ORF">ENW00_04265</name>
</gene>
<dbReference type="AlphaFoldDB" id="A0A7C3RVD2"/>
<dbReference type="InterPro" id="IPR043751">
    <property type="entry name" value="DUF5696"/>
</dbReference>
<proteinExistence type="predicted"/>
<reference evidence="1" key="1">
    <citation type="journal article" date="2020" name="mSystems">
        <title>Genome- and Community-Level Interaction Insights into Carbon Utilization and Element Cycling Functions of Hydrothermarchaeota in Hydrothermal Sediment.</title>
        <authorList>
            <person name="Zhou Z."/>
            <person name="Liu Y."/>
            <person name="Xu W."/>
            <person name="Pan J."/>
            <person name="Luo Z.H."/>
            <person name="Li M."/>
        </authorList>
    </citation>
    <scope>NUCLEOTIDE SEQUENCE [LARGE SCALE GENOMIC DNA]</scope>
    <source>
        <strain evidence="1">SpSt-81</strain>
    </source>
</reference>
<name>A0A7C3RVD2_DICTH</name>
<dbReference type="Gene3D" id="3.20.20.80">
    <property type="entry name" value="Glycosidases"/>
    <property type="match status" value="1"/>
</dbReference>
<dbReference type="EMBL" id="DTIN01000014">
    <property type="protein sequence ID" value="HFX13361.1"/>
    <property type="molecule type" value="Genomic_DNA"/>
</dbReference>
<accession>A0A7C3RVD2</accession>
<sequence length="736" mass="84921">MKRYFLKYSNFFVVIIILLLIIPLYSQDNGLKVVAQNEKFSMLLNRQTAEVMIKENKTGKIFRQFPENWENDPSMGVTKFSIPSHLVVEMADQEGKITVYNTYALGVMRGNYKVKNIKDGIRFDYEFSTQGLSISIEFYLTSYGLKVRVPMDSVKEEGDLKLNRIWVLPYFIYGEKRDNGYLVLPDGSGALVRFDHKAGNERGFEIPIYGLDYGLPLYNMPPKTENINLPIYGVKRNDLGILGIIESGDADASLACYMAGNATSYYRVYPIFNYRRIHKFLLYEREASTGQPGEVVDVLVSKFSPYTLKSDIVINYYLFTGKDVDYSLMARTYRNYLLNNGYLYKKSVKVDKVPFNLTIINSIKIKTTKAGIPVVDLFPLTTFDETIKILQELKSKGIDNINLILKGYQSGGYMSKITNGVKVEARIGGDNGLRRLLDYCKKNNIPLYLTAEIIEIHESGNGFSPSRDGNRYLNNGLAFLYKWDPVIKKKNRDYDPWFIVLPSKVPSYLNNFLKGISKYGINNALIEKMGEYVYSQNKFPRLLSREEVISLWREALSSNIDKYNFIFTSGNLYILPYTSMLLDVSLDCSNFSIESEAIPFYPMIIHGYIPFSGRPGNLRESQKKEFLRMVEYGAIPYYMFIYKDSSYFKKSFYNEMLSSNYKDWIEQAVEEYNKVKNLYLNIYDVPIKSHNKLTDGVYRVEYENGAEIVVNYNKASYLYKGKMVRGEDFLFSLGKK</sequence>
<organism evidence="1">
    <name type="scientific">Dictyoglomus thermophilum</name>
    <dbReference type="NCBI Taxonomy" id="14"/>
    <lineage>
        <taxon>Bacteria</taxon>
        <taxon>Pseudomonadati</taxon>
        <taxon>Dictyoglomota</taxon>
        <taxon>Dictyoglomia</taxon>
        <taxon>Dictyoglomales</taxon>
        <taxon>Dictyoglomaceae</taxon>
        <taxon>Dictyoglomus</taxon>
    </lineage>
</organism>
<evidence type="ECO:0000313" key="1">
    <source>
        <dbReference type="EMBL" id="HFX13361.1"/>
    </source>
</evidence>
<dbReference type="Pfam" id="PF18952">
    <property type="entry name" value="DUF5696"/>
    <property type="match status" value="1"/>
</dbReference>